<evidence type="ECO:0000259" key="2">
    <source>
        <dbReference type="PROSITE" id="PS50191"/>
    </source>
</evidence>
<sequence>MPAQNLKEETALEQFRKEVFEEGILREGDTLGTDDETLLRFLRARRLSVPASKKMLSDCQEWRKTAEGVGIDELYKRIDPFDYPERKAVFDCWPMWFHKTDKKGRPLNVHFFGGMDLNKLFKECTPEKHWQTVLVNAESLTREILPAASRKAGRPINNVFVIVDLKGFGLSQFWQMKALAQRSFQISQDYYPETMGQLAIVNAPSSFTFIWSMIRPWLSKETAEKVDILGSDYKDVLLRLVDEDALPSVLGGKCTCQGIDGASDDGNECHLSGAGPWLDGRVGWGPKSHEAKDREEDVESAAPSTDGGPPSRDSHESAGVGKFALANGDALATVEENARVDRNESAPSIKAPPEVSVPIGIHTSSPSDLAATTTTFPSSAQDLETPSSKFSSPPPEADTVALDALPPPIPLNLGAAVRS</sequence>
<feature type="compositionally biased region" description="Polar residues" evidence="1">
    <location>
        <begin position="364"/>
        <end position="391"/>
    </location>
</feature>
<dbReference type="CDD" id="cd00170">
    <property type="entry name" value="SEC14"/>
    <property type="match status" value="1"/>
</dbReference>
<evidence type="ECO:0000256" key="1">
    <source>
        <dbReference type="SAM" id="MobiDB-lite"/>
    </source>
</evidence>
<proteinExistence type="predicted"/>
<dbReference type="SMART" id="SM01100">
    <property type="entry name" value="CRAL_TRIO_N"/>
    <property type="match status" value="1"/>
</dbReference>
<dbReference type="InterPro" id="IPR001251">
    <property type="entry name" value="CRAL-TRIO_dom"/>
</dbReference>
<name>A0ABR3JZI9_9AGAR</name>
<dbReference type="PANTHER" id="PTHR45657">
    <property type="entry name" value="CRAL-TRIO DOMAIN-CONTAINING PROTEIN YKL091C-RELATED"/>
    <property type="match status" value="1"/>
</dbReference>
<dbReference type="PANTHER" id="PTHR45657:SF1">
    <property type="entry name" value="CRAL-TRIO DOMAIN-CONTAINING PROTEIN YKL091C-RELATED"/>
    <property type="match status" value="1"/>
</dbReference>
<dbReference type="Proteomes" id="UP001556367">
    <property type="component" value="Unassembled WGS sequence"/>
</dbReference>
<dbReference type="Pfam" id="PF00650">
    <property type="entry name" value="CRAL_TRIO"/>
    <property type="match status" value="1"/>
</dbReference>
<reference evidence="4" key="1">
    <citation type="submission" date="2024-06" db="EMBL/GenBank/DDBJ databases">
        <title>Multi-omics analyses provide insights into the biosynthesis of the anticancer antibiotic pleurotin in Hohenbuehelia grisea.</title>
        <authorList>
            <person name="Weaver J.A."/>
            <person name="Alberti F."/>
        </authorList>
    </citation>
    <scope>NUCLEOTIDE SEQUENCE [LARGE SCALE GENOMIC DNA]</scope>
    <source>
        <strain evidence="4">T-177</strain>
    </source>
</reference>
<dbReference type="SMART" id="SM00516">
    <property type="entry name" value="SEC14"/>
    <property type="match status" value="1"/>
</dbReference>
<evidence type="ECO:0000313" key="3">
    <source>
        <dbReference type="EMBL" id="KAL0961057.1"/>
    </source>
</evidence>
<evidence type="ECO:0000313" key="4">
    <source>
        <dbReference type="Proteomes" id="UP001556367"/>
    </source>
</evidence>
<organism evidence="3 4">
    <name type="scientific">Hohenbuehelia grisea</name>
    <dbReference type="NCBI Taxonomy" id="104357"/>
    <lineage>
        <taxon>Eukaryota</taxon>
        <taxon>Fungi</taxon>
        <taxon>Dikarya</taxon>
        <taxon>Basidiomycota</taxon>
        <taxon>Agaricomycotina</taxon>
        <taxon>Agaricomycetes</taxon>
        <taxon>Agaricomycetidae</taxon>
        <taxon>Agaricales</taxon>
        <taxon>Pleurotineae</taxon>
        <taxon>Pleurotaceae</taxon>
        <taxon>Hohenbuehelia</taxon>
    </lineage>
</organism>
<gene>
    <name evidence="3" type="ORF">HGRIS_006045</name>
</gene>
<dbReference type="Pfam" id="PF03765">
    <property type="entry name" value="CRAL_TRIO_N"/>
    <property type="match status" value="1"/>
</dbReference>
<accession>A0ABR3JZI9</accession>
<feature type="region of interest" description="Disordered" evidence="1">
    <location>
        <begin position="280"/>
        <end position="318"/>
    </location>
</feature>
<feature type="region of interest" description="Disordered" evidence="1">
    <location>
        <begin position="364"/>
        <end position="405"/>
    </location>
</feature>
<dbReference type="InterPro" id="IPR036865">
    <property type="entry name" value="CRAL-TRIO_dom_sf"/>
</dbReference>
<dbReference type="PROSITE" id="PS50191">
    <property type="entry name" value="CRAL_TRIO"/>
    <property type="match status" value="1"/>
</dbReference>
<comment type="caution">
    <text evidence="3">The sequence shown here is derived from an EMBL/GenBank/DDBJ whole genome shotgun (WGS) entry which is preliminary data.</text>
</comment>
<dbReference type="SUPFAM" id="SSF52087">
    <property type="entry name" value="CRAL/TRIO domain"/>
    <property type="match status" value="1"/>
</dbReference>
<dbReference type="Gene3D" id="3.40.525.10">
    <property type="entry name" value="CRAL-TRIO lipid binding domain"/>
    <property type="match status" value="1"/>
</dbReference>
<dbReference type="InterPro" id="IPR051026">
    <property type="entry name" value="PI/PC_transfer"/>
</dbReference>
<dbReference type="EMBL" id="JASNQZ010000001">
    <property type="protein sequence ID" value="KAL0961057.1"/>
    <property type="molecule type" value="Genomic_DNA"/>
</dbReference>
<dbReference type="InterPro" id="IPR011074">
    <property type="entry name" value="CRAL/TRIO_N_dom"/>
</dbReference>
<keyword evidence="4" id="KW-1185">Reference proteome</keyword>
<dbReference type="SUPFAM" id="SSF46938">
    <property type="entry name" value="CRAL/TRIO N-terminal domain"/>
    <property type="match status" value="1"/>
</dbReference>
<dbReference type="InterPro" id="IPR036273">
    <property type="entry name" value="CRAL/TRIO_N_dom_sf"/>
</dbReference>
<protein>
    <recommendedName>
        <fullName evidence="2">CRAL-TRIO domain-containing protein</fullName>
    </recommendedName>
</protein>
<feature type="domain" description="CRAL-TRIO" evidence="2">
    <location>
        <begin position="85"/>
        <end position="258"/>
    </location>
</feature>
<dbReference type="Gene3D" id="1.10.8.20">
    <property type="entry name" value="N-terminal domain of phosphatidylinositol transfer protein sec14p"/>
    <property type="match status" value="1"/>
</dbReference>